<evidence type="ECO:0000259" key="1">
    <source>
        <dbReference type="SMART" id="SM00829"/>
    </source>
</evidence>
<dbReference type="Pfam" id="PF08240">
    <property type="entry name" value="ADH_N"/>
    <property type="match status" value="1"/>
</dbReference>
<evidence type="ECO:0000313" key="2">
    <source>
        <dbReference type="EMBL" id="TQL94630.1"/>
    </source>
</evidence>
<dbReference type="InterPro" id="IPR013149">
    <property type="entry name" value="ADH-like_C"/>
</dbReference>
<dbReference type="Gene3D" id="3.40.50.720">
    <property type="entry name" value="NAD(P)-binding Rossmann-like Domain"/>
    <property type="match status" value="1"/>
</dbReference>
<keyword evidence="3" id="KW-1185">Reference proteome</keyword>
<evidence type="ECO:0000313" key="3">
    <source>
        <dbReference type="Proteomes" id="UP000316096"/>
    </source>
</evidence>
<sequence>MDALMMTGPSQGTDRTEVREIETPRPGRGEVTIDVAYAGINFLDVMARRGDAGYAGAWPYAPGLEVSGTIREIGRDVTDLAVGQRVAAFTAGGGLADVVAVRAGFAVPVPDRVPSPVAAAAPLMLTTALLLLEDAAGFRPGQTVLVHSAGGGVGGAVAQLVPVLGGGLRIGTVGRPDKVVPALGNGYDRALVRDENLTQAVRAATGDAGVDIVLDPLGTTMLETDLAVTAPGGRIVLFGNAGGGEQAPLPPAGRLIGGNLAIGGFSVSRLWATAPRRASAGLRRVLGLLADGRPHLAVTEVGSLADAPAVHQMLAEGRGAGKYVVRLRG</sequence>
<proteinExistence type="predicted"/>
<dbReference type="InterPro" id="IPR020843">
    <property type="entry name" value="ER"/>
</dbReference>
<comment type="caution">
    <text evidence="2">The sequence shown here is derived from an EMBL/GenBank/DDBJ whole genome shotgun (WGS) entry which is preliminary data.</text>
</comment>
<protein>
    <submittedName>
        <fullName evidence="2">NADPH2:quinone reductase</fullName>
    </submittedName>
</protein>
<dbReference type="Pfam" id="PF00107">
    <property type="entry name" value="ADH_zinc_N"/>
    <property type="match status" value="1"/>
</dbReference>
<reference evidence="2 3" key="1">
    <citation type="submission" date="2019-06" db="EMBL/GenBank/DDBJ databases">
        <title>Sequencing the genomes of 1000 actinobacteria strains.</title>
        <authorList>
            <person name="Klenk H.-P."/>
        </authorList>
    </citation>
    <scope>NUCLEOTIDE SEQUENCE [LARGE SCALE GENOMIC DNA]</scope>
    <source>
        <strain evidence="2 3">DSM 102200</strain>
    </source>
</reference>
<dbReference type="AlphaFoldDB" id="A0A543CCB8"/>
<dbReference type="InterPro" id="IPR036291">
    <property type="entry name" value="NAD(P)-bd_dom_sf"/>
</dbReference>
<dbReference type="RefSeq" id="WP_221639847.1">
    <property type="nucleotide sequence ID" value="NZ_VFOZ01000001.1"/>
</dbReference>
<dbReference type="Gene3D" id="3.90.180.10">
    <property type="entry name" value="Medium-chain alcohol dehydrogenases, catalytic domain"/>
    <property type="match status" value="1"/>
</dbReference>
<dbReference type="PANTHER" id="PTHR43677:SF4">
    <property type="entry name" value="QUINONE OXIDOREDUCTASE-LIKE PROTEIN 2"/>
    <property type="match status" value="1"/>
</dbReference>
<dbReference type="InterPro" id="IPR011032">
    <property type="entry name" value="GroES-like_sf"/>
</dbReference>
<gene>
    <name evidence="2" type="ORF">FB559_0108</name>
</gene>
<dbReference type="InterPro" id="IPR051397">
    <property type="entry name" value="Zn-ADH-like_protein"/>
</dbReference>
<accession>A0A543CCB8</accession>
<dbReference type="SUPFAM" id="SSF51735">
    <property type="entry name" value="NAD(P)-binding Rossmann-fold domains"/>
    <property type="match status" value="1"/>
</dbReference>
<dbReference type="InterPro" id="IPR013154">
    <property type="entry name" value="ADH-like_N"/>
</dbReference>
<dbReference type="SUPFAM" id="SSF50129">
    <property type="entry name" value="GroES-like"/>
    <property type="match status" value="1"/>
</dbReference>
<dbReference type="PANTHER" id="PTHR43677">
    <property type="entry name" value="SHORT-CHAIN DEHYDROGENASE/REDUCTASE"/>
    <property type="match status" value="1"/>
</dbReference>
<dbReference type="EMBL" id="VFOZ01000001">
    <property type="protein sequence ID" value="TQL94630.1"/>
    <property type="molecule type" value="Genomic_DNA"/>
</dbReference>
<organism evidence="2 3">
    <name type="scientific">Actinoallomurus bryophytorum</name>
    <dbReference type="NCBI Taxonomy" id="1490222"/>
    <lineage>
        <taxon>Bacteria</taxon>
        <taxon>Bacillati</taxon>
        <taxon>Actinomycetota</taxon>
        <taxon>Actinomycetes</taxon>
        <taxon>Streptosporangiales</taxon>
        <taxon>Thermomonosporaceae</taxon>
        <taxon>Actinoallomurus</taxon>
    </lineage>
</organism>
<dbReference type="GO" id="GO:0016491">
    <property type="term" value="F:oxidoreductase activity"/>
    <property type="evidence" value="ECO:0007669"/>
    <property type="project" value="InterPro"/>
</dbReference>
<dbReference type="SMART" id="SM00829">
    <property type="entry name" value="PKS_ER"/>
    <property type="match status" value="1"/>
</dbReference>
<dbReference type="Proteomes" id="UP000316096">
    <property type="component" value="Unassembled WGS sequence"/>
</dbReference>
<name>A0A543CCB8_9ACTN</name>
<feature type="domain" description="Enoyl reductase (ER)" evidence="1">
    <location>
        <begin position="12"/>
        <end position="325"/>
    </location>
</feature>